<dbReference type="SUPFAM" id="SSF110849">
    <property type="entry name" value="ParB/Sulfiredoxin"/>
    <property type="match status" value="1"/>
</dbReference>
<evidence type="ECO:0000313" key="5">
    <source>
        <dbReference type="EMBL" id="WCF29596.1"/>
    </source>
</evidence>
<dbReference type="Proteomes" id="UP001211513">
    <property type="component" value="Plasmid pXF-P1.CFBP8073"/>
</dbReference>
<dbReference type="Pfam" id="PF02195">
    <property type="entry name" value="ParB_N"/>
    <property type="match status" value="1"/>
</dbReference>
<geneLocation type="plasmid" evidence="5 6">
    <name>pXF-P1.CFBP8073</name>
</geneLocation>
<dbReference type="InterPro" id="IPR050336">
    <property type="entry name" value="Chromosome_partition/occlusion"/>
</dbReference>
<evidence type="ECO:0000259" key="4">
    <source>
        <dbReference type="SMART" id="SM00470"/>
    </source>
</evidence>
<dbReference type="CDD" id="cd16393">
    <property type="entry name" value="SPO0J_N"/>
    <property type="match status" value="1"/>
</dbReference>
<dbReference type="AlphaFoldDB" id="A0AAJ5R2L1"/>
<dbReference type="GO" id="GO:0007059">
    <property type="term" value="P:chromosome segregation"/>
    <property type="evidence" value="ECO:0007669"/>
    <property type="project" value="TreeGrafter"/>
</dbReference>
<accession>A0AAJ5R2L1</accession>
<feature type="domain" description="ParB-like N-terminal" evidence="4">
    <location>
        <begin position="53"/>
        <end position="143"/>
    </location>
</feature>
<dbReference type="FunFam" id="3.90.1530.30:FF:000001">
    <property type="entry name" value="Chromosome partitioning protein ParB"/>
    <property type="match status" value="1"/>
</dbReference>
<dbReference type="SUPFAM" id="SSF109709">
    <property type="entry name" value="KorB DNA-binding domain-like"/>
    <property type="match status" value="1"/>
</dbReference>
<dbReference type="RefSeq" id="WP_272143400.1">
    <property type="nucleotide sequence ID" value="NZ_CP109888.1"/>
</dbReference>
<dbReference type="InterPro" id="IPR004437">
    <property type="entry name" value="ParB/RepB/Spo0J"/>
</dbReference>
<keyword evidence="2" id="KW-0238">DNA-binding</keyword>
<dbReference type="PANTHER" id="PTHR33375:SF1">
    <property type="entry name" value="CHROMOSOME-PARTITIONING PROTEIN PARB-RELATED"/>
    <property type="match status" value="1"/>
</dbReference>
<evidence type="ECO:0000313" key="6">
    <source>
        <dbReference type="Proteomes" id="UP001211513"/>
    </source>
</evidence>
<dbReference type="Gene3D" id="3.90.1530.30">
    <property type="match status" value="1"/>
</dbReference>
<organism evidence="5 6">
    <name type="scientific">Xylella fastidiosa subsp. fastidiosa</name>
    <dbReference type="NCBI Taxonomy" id="644356"/>
    <lineage>
        <taxon>Bacteria</taxon>
        <taxon>Pseudomonadati</taxon>
        <taxon>Pseudomonadota</taxon>
        <taxon>Gammaproteobacteria</taxon>
        <taxon>Lysobacterales</taxon>
        <taxon>Lysobacteraceae</taxon>
        <taxon>Xylella</taxon>
    </lineage>
</organism>
<evidence type="ECO:0000256" key="3">
    <source>
        <dbReference type="SAM" id="MobiDB-lite"/>
    </source>
</evidence>
<feature type="region of interest" description="Disordered" evidence="3">
    <location>
        <begin position="247"/>
        <end position="273"/>
    </location>
</feature>
<name>A0AAJ5R2L1_XYLFS</name>
<dbReference type="GO" id="GO:0005694">
    <property type="term" value="C:chromosome"/>
    <property type="evidence" value="ECO:0007669"/>
    <property type="project" value="TreeGrafter"/>
</dbReference>
<dbReference type="NCBIfam" id="TIGR00180">
    <property type="entry name" value="parB_part"/>
    <property type="match status" value="1"/>
</dbReference>
<dbReference type="InterPro" id="IPR036086">
    <property type="entry name" value="ParB/Sulfiredoxin_sf"/>
</dbReference>
<evidence type="ECO:0000256" key="1">
    <source>
        <dbReference type="ARBA" id="ARBA00006295"/>
    </source>
</evidence>
<gene>
    <name evidence="5" type="ORF">OK117_12440</name>
</gene>
<dbReference type="InterPro" id="IPR003115">
    <property type="entry name" value="ParB_N"/>
</dbReference>
<evidence type="ECO:0000256" key="2">
    <source>
        <dbReference type="ARBA" id="ARBA00023125"/>
    </source>
</evidence>
<protein>
    <submittedName>
        <fullName evidence="5">ParB/RepB/Spo0J family partition protein</fullName>
    </submittedName>
</protein>
<comment type="similarity">
    <text evidence="1">Belongs to the ParB family.</text>
</comment>
<sequence length="401" mass="44240">MNAKIALTETTNIKEPEPVTTATATKENAFAGASDALGAGIDALFADQGAQYSLIPLDMIQVKTQIRESFEDEENTLEDLAASIKVRGVLQPILLRPNSDGYELIAGERRYRASKLAGLEQIPAYIREMSDEEAEDAQMAENIQRKNLTQIEEAKKIQRDLDKLGSVDAVLEKHQKSRPWLSKMLALLNLPEQAKRLVMENVSADVEVINTVKMVEKINPVKAKELVEDLKRTRGKENARDKVAAIKAEVKPSNKPKADNGEKTQKGRSHEESDQLDVFAGAKFAPFSDAHNGSESPRPLILSPVDVLNNAYTNIVKHGISPNTILEAMPKDEKDRVEGWLHSFYDAGNDVNQNVARSVIQGFRNGNFSIDGNGAFALVAFLEGAEEAEFYLLKVLATVMK</sequence>
<dbReference type="Gene3D" id="1.10.10.2830">
    <property type="match status" value="1"/>
</dbReference>
<reference evidence="5" key="1">
    <citation type="journal article" date="2022" name="Phytopathology">
        <title>Complete circularized genome resources of seven strains of Xylella fastidiosa subsp. fastidiosa using hybrid assembly reveals unknown plasmids.</title>
        <authorList>
            <person name="Velasco-Amo M.D.P."/>
            <person name="Arias-Giraldo L.F.F."/>
            <person name="Ecija M.R."/>
            <person name="De La Fuente L."/>
            <person name="Marco-Noales E."/>
            <person name="Moralejo E."/>
            <person name="Navas-Cort J.A."/>
            <person name="Landa B.B."/>
        </authorList>
    </citation>
    <scope>NUCLEOTIDE SEQUENCE</scope>
    <source>
        <strain evidence="5">CFBP8073</strain>
    </source>
</reference>
<dbReference type="GO" id="GO:0003677">
    <property type="term" value="F:DNA binding"/>
    <property type="evidence" value="ECO:0007669"/>
    <property type="project" value="UniProtKB-KW"/>
</dbReference>
<dbReference type="PANTHER" id="PTHR33375">
    <property type="entry name" value="CHROMOSOME-PARTITIONING PROTEIN PARB-RELATED"/>
    <property type="match status" value="1"/>
</dbReference>
<dbReference type="SMART" id="SM00470">
    <property type="entry name" value="ParB"/>
    <property type="match status" value="1"/>
</dbReference>
<keyword evidence="5" id="KW-0614">Plasmid</keyword>
<proteinExistence type="inferred from homology"/>
<dbReference type="EMBL" id="CP109888">
    <property type="protein sequence ID" value="WCF29596.1"/>
    <property type="molecule type" value="Genomic_DNA"/>
</dbReference>
<reference evidence="5" key="2">
    <citation type="submission" date="2022-10" db="EMBL/GenBank/DDBJ databases">
        <authorList>
            <person name="Landa B."/>
            <person name="Arias-Giraldo L.F."/>
            <person name="Roman-Ecija M."/>
            <person name="Velasco-Amo M.P."/>
            <person name="De La Fuente L."/>
            <person name="Marco-Noales E."/>
            <person name="Moralejo E."/>
        </authorList>
    </citation>
    <scope>NUCLEOTIDE SEQUENCE</scope>
    <source>
        <strain evidence="5">CFBP8073</strain>
        <plasmid evidence="5">pXF-P1.CFBP8073</plasmid>
    </source>
</reference>